<feature type="transmembrane region" description="Helical" evidence="6">
    <location>
        <begin position="191"/>
        <end position="210"/>
    </location>
</feature>
<feature type="transmembrane region" description="Helical" evidence="6">
    <location>
        <begin position="126"/>
        <end position="150"/>
    </location>
</feature>
<keyword evidence="4 6" id="KW-1133">Transmembrane helix</keyword>
<feature type="domain" description="ResB-like" evidence="7">
    <location>
        <begin position="132"/>
        <end position="545"/>
    </location>
</feature>
<feature type="transmembrane region" description="Helical" evidence="6">
    <location>
        <begin position="275"/>
        <end position="295"/>
    </location>
</feature>
<evidence type="ECO:0000256" key="3">
    <source>
        <dbReference type="ARBA" id="ARBA00022748"/>
    </source>
</evidence>
<evidence type="ECO:0000256" key="4">
    <source>
        <dbReference type="ARBA" id="ARBA00022989"/>
    </source>
</evidence>
<dbReference type="GO" id="GO:0017004">
    <property type="term" value="P:cytochrome complex assembly"/>
    <property type="evidence" value="ECO:0007669"/>
    <property type="project" value="UniProtKB-KW"/>
</dbReference>
<gene>
    <name evidence="8" type="primary">ccs1</name>
</gene>
<dbReference type="PANTHER" id="PTHR31566:SF0">
    <property type="entry name" value="CYTOCHROME C BIOGENESIS PROTEIN CCS1, CHLOROPLASTIC"/>
    <property type="match status" value="1"/>
</dbReference>
<sequence>METLINPTKSLNPSLPRTALSLNSQTHLLLRSTFRFRPQKVTPSISPCNSQIRTLPFTVSCKLGTSRDGNIKNKDQNVSKKIMLSEVAPPPLTEDGGGDGNGAAPAKQKGGVFGAVKRFPRRVLTVLSNLGLAIGEMAAVAALMALGTIIEQGEAPAYYFEKYPEDNPILGFFNWKWILTLGFDHMFSSPVFLGLLFLLGTSLMACTYTTQIPIVKVARRWKFLSSSEAIRKQEFSDSLPSASIKDLGVILMGAGYEVFLKGPSLYAFKGLSGRFAPIGVHIAMLLIMGGGTFSATGSFRGSVTVPQGLNFVVGDVLGPLGFLSKPTDAFNTEVHVNKFYMDYYDGGEVSQFHTDLSLYNIDGKEVLRKTISVNDPLRFDGITIYQTDWSISALQVLKDGEGPFNLAMAPLQLNGGDKKLFGTFLPFTDADSTQVKGISMLARDLQSVVLYDQEGKFVGVRRPNSKLPIEIDGKKIEILDAIGSSGLDLKTDPGVPIVYAGFGALMLTTCISYLSHSQIWALQDGTTLFIGGKTNRAKAEFSSEVNRLLDRVPEIVDNSPPEQSNSVTSV</sequence>
<dbReference type="EMBL" id="KJ916649">
    <property type="protein sequence ID" value="AKF43173.1"/>
    <property type="molecule type" value="mRNA"/>
</dbReference>
<accession>A0A0G2T3K7</accession>
<comment type="subcellular location">
    <subcellularLocation>
        <location evidence="1">Membrane</location>
        <topology evidence="1">Multi-pass membrane protein</topology>
    </subcellularLocation>
</comment>
<dbReference type="GO" id="GO:0016020">
    <property type="term" value="C:membrane"/>
    <property type="evidence" value="ECO:0007669"/>
    <property type="project" value="UniProtKB-SubCell"/>
</dbReference>
<evidence type="ECO:0000313" key="8">
    <source>
        <dbReference type="EMBL" id="AKF43173.1"/>
    </source>
</evidence>
<dbReference type="PANTHER" id="PTHR31566">
    <property type="entry name" value="CYTOCHROME C BIOGENESIS PROTEIN CCS1, CHLOROPLASTIC"/>
    <property type="match status" value="1"/>
</dbReference>
<evidence type="ECO:0000256" key="5">
    <source>
        <dbReference type="ARBA" id="ARBA00023136"/>
    </source>
</evidence>
<keyword evidence="3" id="KW-0201">Cytochrome c-type biogenesis</keyword>
<evidence type="ECO:0000256" key="1">
    <source>
        <dbReference type="ARBA" id="ARBA00004141"/>
    </source>
</evidence>
<dbReference type="HAMAP" id="MF_01392">
    <property type="entry name" value="CytC_Ccs1"/>
    <property type="match status" value="1"/>
</dbReference>
<organism evidence="8">
    <name type="scientific">Monsonia emarginata</name>
    <dbReference type="NCBI Taxonomy" id="28966"/>
    <lineage>
        <taxon>Eukaryota</taxon>
        <taxon>Viridiplantae</taxon>
        <taxon>Streptophyta</taxon>
        <taxon>Embryophyta</taxon>
        <taxon>Tracheophyta</taxon>
        <taxon>Spermatophyta</taxon>
        <taxon>Magnoliopsida</taxon>
        <taxon>eudicotyledons</taxon>
        <taxon>Gunneridae</taxon>
        <taxon>Pentapetalae</taxon>
        <taxon>rosids</taxon>
        <taxon>malvids</taxon>
        <taxon>Geraniales</taxon>
        <taxon>Geraniaceae</taxon>
        <taxon>Monsonia</taxon>
    </lineage>
</organism>
<dbReference type="AlphaFoldDB" id="A0A0G2T3K7"/>
<keyword evidence="2 6" id="KW-0812">Transmembrane</keyword>
<name>A0A0G2T3K7_9ROSI</name>
<dbReference type="InterPro" id="IPR023494">
    <property type="entry name" value="Cyt_c_bgen_Ccs1/CcsB/ResB"/>
</dbReference>
<reference evidence="8" key="1">
    <citation type="submission" date="2014-05" db="EMBL/GenBank/DDBJ databases">
        <title>Coevolution between plastid and nuclear genomes in Geraniaceae.</title>
        <authorList>
            <person name="Zhang J."/>
            <person name="Ruhlman T.A."/>
            <person name="Sabir J."/>
            <person name="Blazier J.C."/>
            <person name="Jansen R.K."/>
        </authorList>
    </citation>
    <scope>NUCLEOTIDE SEQUENCE</scope>
</reference>
<evidence type="ECO:0000259" key="7">
    <source>
        <dbReference type="Pfam" id="PF05140"/>
    </source>
</evidence>
<dbReference type="InterPro" id="IPR007816">
    <property type="entry name" value="ResB-like_domain"/>
</dbReference>
<evidence type="ECO:0000256" key="2">
    <source>
        <dbReference type="ARBA" id="ARBA00022692"/>
    </source>
</evidence>
<protein>
    <submittedName>
        <fullName evidence="8">Cytochrome c biogenesis protein</fullName>
    </submittedName>
</protein>
<keyword evidence="5 6" id="KW-0472">Membrane</keyword>
<evidence type="ECO:0000256" key="6">
    <source>
        <dbReference type="SAM" id="Phobius"/>
    </source>
</evidence>
<proteinExistence type="evidence at transcript level"/>
<dbReference type="Pfam" id="PF05140">
    <property type="entry name" value="ResB"/>
    <property type="match status" value="1"/>
</dbReference>